<organism evidence="3 4">
    <name type="scientific">Blastopirellula marina</name>
    <dbReference type="NCBI Taxonomy" id="124"/>
    <lineage>
        <taxon>Bacteria</taxon>
        <taxon>Pseudomonadati</taxon>
        <taxon>Planctomycetota</taxon>
        <taxon>Planctomycetia</taxon>
        <taxon>Pirellulales</taxon>
        <taxon>Pirellulaceae</taxon>
        <taxon>Blastopirellula</taxon>
    </lineage>
</organism>
<evidence type="ECO:0000256" key="1">
    <source>
        <dbReference type="PIRSR" id="PIRSR600246-1"/>
    </source>
</evidence>
<dbReference type="GO" id="GO:0005737">
    <property type="term" value="C:cytoplasm"/>
    <property type="evidence" value="ECO:0007669"/>
    <property type="project" value="TreeGrafter"/>
</dbReference>
<accession>A0A2S8FRY6</accession>
<reference evidence="3 4" key="1">
    <citation type="submission" date="2018-02" db="EMBL/GenBank/DDBJ databases">
        <title>Comparative genomes isolates from brazilian mangrove.</title>
        <authorList>
            <person name="Araujo J.E."/>
            <person name="Taketani R.G."/>
            <person name="Silva M.C.P."/>
            <person name="Loureco M.V."/>
            <person name="Andreote F.D."/>
        </authorList>
    </citation>
    <scope>NUCLEOTIDE SEQUENCE [LARGE SCALE GENOMIC DNA]</scope>
    <source>
        <strain evidence="3 4">Hex-1 MGV</strain>
    </source>
</reference>
<feature type="site" description="Cleavage; by autolysis" evidence="2">
    <location>
        <begin position="166"/>
        <end position="167"/>
    </location>
</feature>
<dbReference type="PANTHER" id="PTHR10188">
    <property type="entry name" value="L-ASPARAGINASE"/>
    <property type="match status" value="1"/>
</dbReference>
<dbReference type="InterPro" id="IPR029055">
    <property type="entry name" value="Ntn_hydrolases_N"/>
</dbReference>
<dbReference type="InterPro" id="IPR000246">
    <property type="entry name" value="Peptidase_T2"/>
</dbReference>
<dbReference type="Gene3D" id="3.60.20.30">
    <property type="entry name" value="(Glycosyl)asparaginase"/>
    <property type="match status" value="1"/>
</dbReference>
<dbReference type="EMBL" id="PUHY01000010">
    <property type="protein sequence ID" value="PQO34942.1"/>
    <property type="molecule type" value="Genomic_DNA"/>
</dbReference>
<gene>
    <name evidence="3" type="ORF">C5Y83_15790</name>
</gene>
<dbReference type="OrthoDB" id="9780217at2"/>
<name>A0A2S8FRY6_9BACT</name>
<dbReference type="PANTHER" id="PTHR10188:SF6">
    <property type="entry name" value="N(4)-(BETA-N-ACETYLGLUCOSAMINYL)-L-ASPARAGINASE"/>
    <property type="match status" value="1"/>
</dbReference>
<sequence length="315" mass="34425">MKLIASHNGLEATRLAWEKIQQSVNLLEAIVDGVKLVEDDPDEVTVGYGGLPDEHGEVTLDAAVMDGRTHRGGSIIGLREVRHVSQVALCLMQQSRRVMLQGEGAYEFARAAGFTTENLLSEKSRKLWRLWKRTYQANVEWLPAADTEENRRLHKILGEMYRHPAGTVHVAGQDAEKDLACCTSTSGHCFKTKGRVGDTPIFGAGLYVDNDYGTCGSIGHGEANLLNCSSFHAVQLMGQGLSPRDAGMAVLKQAAKHAPPFELDDRGRANFDLQLFLLAKDGTHAGVCLRGDWKIAISDENGSRLEACEPLYDPA</sequence>
<evidence type="ECO:0000313" key="4">
    <source>
        <dbReference type="Proteomes" id="UP000238322"/>
    </source>
</evidence>
<evidence type="ECO:0000256" key="2">
    <source>
        <dbReference type="PIRSR" id="PIRSR600246-3"/>
    </source>
</evidence>
<dbReference type="AlphaFoldDB" id="A0A2S8FRY6"/>
<feature type="active site" description="Nucleophile" evidence="1">
    <location>
        <position position="167"/>
    </location>
</feature>
<dbReference type="GO" id="GO:0016811">
    <property type="term" value="F:hydrolase activity, acting on carbon-nitrogen (but not peptide) bonds, in linear amides"/>
    <property type="evidence" value="ECO:0007669"/>
    <property type="project" value="UniProtKB-ARBA"/>
</dbReference>
<dbReference type="Proteomes" id="UP000238322">
    <property type="component" value="Unassembled WGS sequence"/>
</dbReference>
<proteinExistence type="predicted"/>
<protein>
    <submittedName>
        <fullName evidence="3">Asparaginase</fullName>
    </submittedName>
</protein>
<dbReference type="SUPFAM" id="SSF56235">
    <property type="entry name" value="N-terminal nucleophile aminohydrolases (Ntn hydrolases)"/>
    <property type="match status" value="1"/>
</dbReference>
<evidence type="ECO:0000313" key="3">
    <source>
        <dbReference type="EMBL" id="PQO34942.1"/>
    </source>
</evidence>
<dbReference type="RefSeq" id="WP_105330672.1">
    <property type="nucleotide sequence ID" value="NZ_PUHY01000010.1"/>
</dbReference>
<dbReference type="Pfam" id="PF01112">
    <property type="entry name" value="Asparaginase_2"/>
    <property type="match status" value="1"/>
</dbReference>
<comment type="caution">
    <text evidence="3">The sequence shown here is derived from an EMBL/GenBank/DDBJ whole genome shotgun (WGS) entry which is preliminary data.</text>
</comment>